<feature type="region of interest" description="Disordered" evidence="1">
    <location>
        <begin position="28"/>
        <end position="56"/>
    </location>
</feature>
<proteinExistence type="predicted"/>
<reference evidence="2 3" key="1">
    <citation type="submission" date="2019-04" db="EMBL/GenBank/DDBJ databases">
        <title>The CDC panel for molecular diagnostics of ciprofloxacin resistance and its use for research and clinical development.</title>
        <authorList>
            <person name="Liu H."/>
            <person name="Tang K."/>
            <person name="Pham C."/>
            <person name="Schmerer M."/>
        </authorList>
    </citation>
    <scope>NUCLEOTIDE SEQUENCE [LARGE SCALE GENOMIC DNA]</scope>
    <source>
        <strain evidence="2 3">LRRBGS_0742</strain>
    </source>
</reference>
<organism evidence="2 3">
    <name type="scientific">Neisseria gonorrhoeae</name>
    <dbReference type="NCBI Taxonomy" id="485"/>
    <lineage>
        <taxon>Bacteria</taxon>
        <taxon>Pseudomonadati</taxon>
        <taxon>Pseudomonadota</taxon>
        <taxon>Betaproteobacteria</taxon>
        <taxon>Neisseriales</taxon>
        <taxon>Neisseriaceae</taxon>
        <taxon>Neisseria</taxon>
    </lineage>
</organism>
<sequence length="56" mass="6654">MTNFRFLFLVFCPCRNDEILSFRNLSGATETAPPSFPRRRESRNEKQQEFIGNDRN</sequence>
<name>A0AAX2TMK6_NEIGO</name>
<feature type="compositionally biased region" description="Basic and acidic residues" evidence="1">
    <location>
        <begin position="38"/>
        <end position="56"/>
    </location>
</feature>
<dbReference type="AlphaFoldDB" id="A0AAX2TMK6"/>
<comment type="caution">
    <text evidence="2">The sequence shown here is derived from an EMBL/GenBank/DDBJ whole genome shotgun (WGS) entry which is preliminary data.</text>
</comment>
<evidence type="ECO:0000313" key="3">
    <source>
        <dbReference type="Proteomes" id="UP000307092"/>
    </source>
</evidence>
<evidence type="ECO:0000313" key="2">
    <source>
        <dbReference type="EMBL" id="TJX03580.1"/>
    </source>
</evidence>
<gene>
    <name evidence="2" type="ORF">E8M63_12675</name>
</gene>
<accession>A0AAX2TMK6</accession>
<evidence type="ECO:0000256" key="1">
    <source>
        <dbReference type="SAM" id="MobiDB-lite"/>
    </source>
</evidence>
<protein>
    <submittedName>
        <fullName evidence="2">PilS cassette</fullName>
    </submittedName>
</protein>
<dbReference type="Proteomes" id="UP000307092">
    <property type="component" value="Unassembled WGS sequence"/>
</dbReference>
<dbReference type="EMBL" id="SUQX01000057">
    <property type="protein sequence ID" value="TJX03580.1"/>
    <property type="molecule type" value="Genomic_DNA"/>
</dbReference>